<dbReference type="Pfam" id="PF13917">
    <property type="entry name" value="zf-CCHC_3"/>
    <property type="match status" value="1"/>
</dbReference>
<keyword evidence="4" id="KW-0862">Zinc</keyword>
<dbReference type="Pfam" id="PF00098">
    <property type="entry name" value="zf-CCHC"/>
    <property type="match status" value="5"/>
</dbReference>
<evidence type="ECO:0000256" key="1">
    <source>
        <dbReference type="ARBA" id="ARBA00022723"/>
    </source>
</evidence>
<dbReference type="InterPro" id="IPR036875">
    <property type="entry name" value="Znf_CCHC_sf"/>
</dbReference>
<dbReference type="EMBL" id="BJWL01000004">
    <property type="protein sequence ID" value="GFY86104.1"/>
    <property type="molecule type" value="Genomic_DNA"/>
</dbReference>
<dbReference type="PANTHER" id="PTHR47103:SF8">
    <property type="entry name" value="DNA-BINDING PROTEIN"/>
    <property type="match status" value="1"/>
</dbReference>
<dbReference type="OrthoDB" id="3863715at2759"/>
<dbReference type="Gene3D" id="4.10.60.10">
    <property type="entry name" value="Zinc finger, CCHC-type"/>
    <property type="match status" value="3"/>
</dbReference>
<organism evidence="7 8">
    <name type="scientific">Actinidia rufa</name>
    <dbReference type="NCBI Taxonomy" id="165716"/>
    <lineage>
        <taxon>Eukaryota</taxon>
        <taxon>Viridiplantae</taxon>
        <taxon>Streptophyta</taxon>
        <taxon>Embryophyta</taxon>
        <taxon>Tracheophyta</taxon>
        <taxon>Spermatophyta</taxon>
        <taxon>Magnoliopsida</taxon>
        <taxon>eudicotyledons</taxon>
        <taxon>Gunneridae</taxon>
        <taxon>Pentapetalae</taxon>
        <taxon>asterids</taxon>
        <taxon>Ericales</taxon>
        <taxon>Actinidiaceae</taxon>
        <taxon>Actinidia</taxon>
    </lineage>
</organism>
<feature type="domain" description="CCHC-type" evidence="6">
    <location>
        <begin position="56"/>
        <end position="69"/>
    </location>
</feature>
<evidence type="ECO:0000313" key="7">
    <source>
        <dbReference type="EMBL" id="GFY86104.1"/>
    </source>
</evidence>
<evidence type="ECO:0000256" key="3">
    <source>
        <dbReference type="ARBA" id="ARBA00022771"/>
    </source>
</evidence>
<keyword evidence="2" id="KW-0677">Repeat</keyword>
<sequence length="158" mass="17463">MTSNCPNDGICYSCGKIGHRARNYWNTELPPGEVRLCNNCFKPGHIAADCTNDKACKKCRETGHIAHDCLNEPVCNLCNISGHVARQCPKPDFSGGRGGGRGHYGSFRDVVFRNCNQLGHMSRDCLGIMIFHNCGGRGHAAFECPSGRFMDRGPPWRY</sequence>
<keyword evidence="8" id="KW-1185">Reference proteome</keyword>
<evidence type="ECO:0000256" key="4">
    <source>
        <dbReference type="ARBA" id="ARBA00022833"/>
    </source>
</evidence>
<dbReference type="InterPro" id="IPR001878">
    <property type="entry name" value="Znf_CCHC"/>
</dbReference>
<name>A0A7J0EHZ9_9ERIC</name>
<accession>A0A7J0EHZ9</accession>
<feature type="domain" description="CCHC-type" evidence="6">
    <location>
        <begin position="37"/>
        <end position="52"/>
    </location>
</feature>
<reference evidence="7 8" key="1">
    <citation type="submission" date="2019-07" db="EMBL/GenBank/DDBJ databases">
        <title>De Novo Assembly of kiwifruit Actinidia rufa.</title>
        <authorList>
            <person name="Sugita-Konishi S."/>
            <person name="Sato K."/>
            <person name="Mori E."/>
            <person name="Abe Y."/>
            <person name="Kisaki G."/>
            <person name="Hamano K."/>
            <person name="Suezawa K."/>
            <person name="Otani M."/>
            <person name="Fukuda T."/>
            <person name="Manabe T."/>
            <person name="Gomi K."/>
            <person name="Tabuchi M."/>
            <person name="Akimitsu K."/>
            <person name="Kataoka I."/>
        </authorList>
    </citation>
    <scope>NUCLEOTIDE SEQUENCE [LARGE SCALE GENOMIC DNA]</scope>
    <source>
        <strain evidence="8">cv. Fuchu</strain>
    </source>
</reference>
<dbReference type="AlphaFoldDB" id="A0A7J0EHZ9"/>
<keyword evidence="1" id="KW-0479">Metal-binding</keyword>
<protein>
    <submittedName>
        <fullName evidence="7">Zinc knuckle (CCHC-type) family protein</fullName>
    </submittedName>
</protein>
<evidence type="ECO:0000256" key="5">
    <source>
        <dbReference type="PROSITE-ProRule" id="PRU00047"/>
    </source>
</evidence>
<keyword evidence="3 5" id="KW-0863">Zinc-finger</keyword>
<dbReference type="GO" id="GO:0003676">
    <property type="term" value="F:nucleic acid binding"/>
    <property type="evidence" value="ECO:0007669"/>
    <property type="project" value="InterPro"/>
</dbReference>
<proteinExistence type="predicted"/>
<evidence type="ECO:0000256" key="2">
    <source>
        <dbReference type="ARBA" id="ARBA00022737"/>
    </source>
</evidence>
<comment type="caution">
    <text evidence="7">The sequence shown here is derived from an EMBL/GenBank/DDBJ whole genome shotgun (WGS) entry which is preliminary data.</text>
</comment>
<evidence type="ECO:0000313" key="8">
    <source>
        <dbReference type="Proteomes" id="UP000585474"/>
    </source>
</evidence>
<dbReference type="PROSITE" id="PS50158">
    <property type="entry name" value="ZF_CCHC"/>
    <property type="match status" value="3"/>
</dbReference>
<dbReference type="PANTHER" id="PTHR47103">
    <property type="entry name" value="DNA-BINDING PROTEIN"/>
    <property type="match status" value="1"/>
</dbReference>
<gene>
    <name evidence="7" type="ORF">Acr_04g0008420</name>
</gene>
<evidence type="ECO:0000259" key="6">
    <source>
        <dbReference type="PROSITE" id="PS50158"/>
    </source>
</evidence>
<dbReference type="SUPFAM" id="SSF57756">
    <property type="entry name" value="Retrovirus zinc finger-like domains"/>
    <property type="match status" value="2"/>
</dbReference>
<dbReference type="Proteomes" id="UP000585474">
    <property type="component" value="Unassembled WGS sequence"/>
</dbReference>
<dbReference type="SMART" id="SM00343">
    <property type="entry name" value="ZnF_C2HC"/>
    <property type="match status" value="6"/>
</dbReference>
<feature type="domain" description="CCHC-type" evidence="6">
    <location>
        <begin position="75"/>
        <end position="90"/>
    </location>
</feature>
<dbReference type="GO" id="GO:0008270">
    <property type="term" value="F:zinc ion binding"/>
    <property type="evidence" value="ECO:0007669"/>
    <property type="project" value="UniProtKB-KW"/>
</dbReference>